<dbReference type="InterPro" id="IPR006175">
    <property type="entry name" value="YjgF/YER057c/UK114"/>
</dbReference>
<dbReference type="RefSeq" id="WP_253653709.1">
    <property type="nucleotide sequence ID" value="NZ_BAAAOE010000001.1"/>
</dbReference>
<organism evidence="1 2">
    <name type="scientific">Williamsia serinedens</name>
    <dbReference type="NCBI Taxonomy" id="391736"/>
    <lineage>
        <taxon>Bacteria</taxon>
        <taxon>Bacillati</taxon>
        <taxon>Actinomycetota</taxon>
        <taxon>Actinomycetes</taxon>
        <taxon>Mycobacteriales</taxon>
        <taxon>Nocardiaceae</taxon>
        <taxon>Williamsia</taxon>
    </lineage>
</organism>
<dbReference type="InterPro" id="IPR035959">
    <property type="entry name" value="RutC-like_sf"/>
</dbReference>
<sequence length="136" mass="14411">MTVTDTTVQRINPTPWSEVFGYDQAQVRPAPTRLLALAGQGPVDDTGALRHVDDIGGQIDLTLTNIETLLELAGMGWPDVVRLAIYTTDMDGVLAEYARISTRLAAANASPPATLLGVARLALPGMALEIEVTAAQ</sequence>
<dbReference type="PANTHER" id="PTHR43857:SF1">
    <property type="entry name" value="YJGH FAMILY PROTEIN"/>
    <property type="match status" value="1"/>
</dbReference>
<dbReference type="PANTHER" id="PTHR43857">
    <property type="entry name" value="BLR7761 PROTEIN"/>
    <property type="match status" value="1"/>
</dbReference>
<dbReference type="Pfam" id="PF01042">
    <property type="entry name" value="Ribonuc_L-PSP"/>
    <property type="match status" value="1"/>
</dbReference>
<dbReference type="Proteomes" id="UP001205740">
    <property type="component" value="Unassembled WGS sequence"/>
</dbReference>
<evidence type="ECO:0000313" key="1">
    <source>
        <dbReference type="EMBL" id="MCP2160134.1"/>
    </source>
</evidence>
<evidence type="ECO:0000313" key="2">
    <source>
        <dbReference type="Proteomes" id="UP001205740"/>
    </source>
</evidence>
<name>A0ABT1GZI3_9NOCA</name>
<gene>
    <name evidence="1" type="ORF">LX12_001313</name>
</gene>
<dbReference type="CDD" id="cd00448">
    <property type="entry name" value="YjgF_YER057c_UK114_family"/>
    <property type="match status" value="1"/>
</dbReference>
<dbReference type="SUPFAM" id="SSF55298">
    <property type="entry name" value="YjgF-like"/>
    <property type="match status" value="1"/>
</dbReference>
<proteinExistence type="predicted"/>
<protein>
    <submittedName>
        <fullName evidence="1">Enamine deaminase RidA, house cleaning of reactive enamine intermediates, YjgF/YER057c/UK114 family</fullName>
    </submittedName>
</protein>
<keyword evidence="2" id="KW-1185">Reference proteome</keyword>
<comment type="caution">
    <text evidence="1">The sequence shown here is derived from an EMBL/GenBank/DDBJ whole genome shotgun (WGS) entry which is preliminary data.</text>
</comment>
<reference evidence="1 2" key="1">
    <citation type="submission" date="2022-06" db="EMBL/GenBank/DDBJ databases">
        <title>Genomic Encyclopedia of Archaeal and Bacterial Type Strains, Phase II (KMG-II): from individual species to whole genera.</title>
        <authorList>
            <person name="Goeker M."/>
        </authorList>
    </citation>
    <scope>NUCLEOTIDE SEQUENCE [LARGE SCALE GENOMIC DNA]</scope>
    <source>
        <strain evidence="1 2">DSM 45037</strain>
    </source>
</reference>
<dbReference type="EMBL" id="JAMTCG010000002">
    <property type="protein sequence ID" value="MCP2160134.1"/>
    <property type="molecule type" value="Genomic_DNA"/>
</dbReference>
<dbReference type="Gene3D" id="3.30.1330.40">
    <property type="entry name" value="RutC-like"/>
    <property type="match status" value="1"/>
</dbReference>
<accession>A0ABT1GZI3</accession>